<dbReference type="RefSeq" id="XP_038804365.1">
    <property type="nucleotide sequence ID" value="XM_038959307.1"/>
</dbReference>
<dbReference type="PANTHER" id="PTHR23501">
    <property type="entry name" value="MAJOR FACILITATOR SUPERFAMILY"/>
    <property type="match status" value="1"/>
</dbReference>
<evidence type="ECO:0000256" key="4">
    <source>
        <dbReference type="ARBA" id="ARBA00023136"/>
    </source>
</evidence>
<dbReference type="PANTHER" id="PTHR23501:SF199">
    <property type="entry name" value="MFS EFFLUX TRANSPORTER INPD-RELATED"/>
    <property type="match status" value="1"/>
</dbReference>
<gene>
    <name evidence="6" type="ORF">EAE98_011684</name>
</gene>
<evidence type="ECO:0000256" key="5">
    <source>
        <dbReference type="SAM" id="Phobius"/>
    </source>
</evidence>
<feature type="transmembrane region" description="Helical" evidence="5">
    <location>
        <begin position="141"/>
        <end position="159"/>
    </location>
</feature>
<evidence type="ECO:0000313" key="6">
    <source>
        <dbReference type="EMBL" id="KAF7913134.1"/>
    </source>
</evidence>
<evidence type="ECO:0000256" key="1">
    <source>
        <dbReference type="ARBA" id="ARBA00004141"/>
    </source>
</evidence>
<evidence type="ECO:0000256" key="3">
    <source>
        <dbReference type="ARBA" id="ARBA00022989"/>
    </source>
</evidence>
<comment type="caution">
    <text evidence="6">The sequence shown here is derived from an EMBL/GenBank/DDBJ whole genome shotgun (WGS) entry which is preliminary data.</text>
</comment>
<evidence type="ECO:0000313" key="7">
    <source>
        <dbReference type="Proteomes" id="UP000783213"/>
    </source>
</evidence>
<proteinExistence type="predicted"/>
<keyword evidence="3 5" id="KW-1133">Transmembrane helix</keyword>
<dbReference type="GeneID" id="62238455"/>
<reference evidence="6 7" key="1">
    <citation type="journal article" date="2020" name="Genome Biol. Evol.">
        <title>Comparative genomics of Sclerotiniaceae.</title>
        <authorList>
            <person name="Valero Jimenez C.A."/>
            <person name="Steentjes M."/>
            <person name="Scholten O.E."/>
            <person name="Van Kan J.A.L."/>
        </authorList>
    </citation>
    <scope>NUCLEOTIDE SEQUENCE [LARGE SCALE GENOMIC DNA]</scope>
    <source>
        <strain evidence="6 7">B1</strain>
    </source>
</reference>
<keyword evidence="2 5" id="KW-0812">Transmembrane</keyword>
<feature type="transmembrane region" description="Helical" evidence="5">
    <location>
        <begin position="22"/>
        <end position="45"/>
    </location>
</feature>
<keyword evidence="7" id="KW-1185">Reference proteome</keyword>
<comment type="subcellular location">
    <subcellularLocation>
        <location evidence="1">Membrane</location>
        <topology evidence="1">Multi-pass membrane protein</topology>
    </subcellularLocation>
</comment>
<organism evidence="6 7">
    <name type="scientific">Botrytis deweyae</name>
    <dbReference type="NCBI Taxonomy" id="2478750"/>
    <lineage>
        <taxon>Eukaryota</taxon>
        <taxon>Fungi</taxon>
        <taxon>Dikarya</taxon>
        <taxon>Ascomycota</taxon>
        <taxon>Pezizomycotina</taxon>
        <taxon>Leotiomycetes</taxon>
        <taxon>Helotiales</taxon>
        <taxon>Sclerotiniaceae</taxon>
        <taxon>Botrytis</taxon>
    </lineage>
</organism>
<protein>
    <recommendedName>
        <fullName evidence="8">SLC26A/SulP transporter domain-containing protein</fullName>
    </recommendedName>
</protein>
<sequence>MDAGRIVFIIISGILVTKFGHYMPYMAVGTIITVIAADLLTMFGLDTSTARSTAFIEEDLSIGNGLTVFDLQLGTSLAFAISQPVFLAKIFSHLANDPLTSTIPRSSIIIAAGASHLNRLVDNSTALEVLRKAYSERIRDTMIVALVASCLCLLCLPGMEWLTLENTGAKIKTDIENPASGVLSLVENDKDS</sequence>
<evidence type="ECO:0008006" key="8">
    <source>
        <dbReference type="Google" id="ProtNLM"/>
    </source>
</evidence>
<keyword evidence="4 5" id="KW-0472">Membrane</keyword>
<name>A0ABQ7I5A9_9HELO</name>
<dbReference type="Proteomes" id="UP000783213">
    <property type="component" value="Unassembled WGS sequence"/>
</dbReference>
<evidence type="ECO:0000256" key="2">
    <source>
        <dbReference type="ARBA" id="ARBA00022692"/>
    </source>
</evidence>
<accession>A0ABQ7I5A9</accession>
<dbReference type="EMBL" id="RCSX01000051">
    <property type="protein sequence ID" value="KAF7913134.1"/>
    <property type="molecule type" value="Genomic_DNA"/>
</dbReference>